<sequence>MTERAPTGIRLLELRLAGRAGSAESYAVSFQNASRSRWLPLCVIAGESQTGKTSVADFVRYCLGDNEHPQHPEIIDKVRSAILVAELDEQVHTIERSAVGAPSKFASVWSTHVDNIQSATEQRYVIEPPSDPNSLSQFVLSACGLDNVALPEAPTREDSPIQLLSIRDVFRIMWVPNERLDNKNLAFEHSPHMVRQKFRQLVDVIFGVHDAAGTDLGARIAHAAEAARVAARDATALETVVIEEYPEGPLELKRVKDEASEHIAQAEEQIRLMDEGQLATERQTEELRSALEVASLNSRKADLRVRDRVSLLDRLAALRSQYADDKKKLTFLKEAERAFDPLHVQVCPACLMRLAESPTMHGGNCSLCGSTLPTSDASTPNSGAVQVAGDAPVGTAVIEAELRAVNRRLDELSDYWNRMDVDLAGLRTESAQAARELVRVSEALEQVTDLPAPFLAARDEALRVRSRMAGELQRAEAGLRLWDRVAAAKAEADRLAGHASRLRTERTEQRSRPDREAVVSAISQRFTHILQDFGYPKLDLAHVGTDLVPHVRGLPYHAASSGGLVLISLAWHLAIFELAFEQGEAGVQLLMIDSPQKNLGHRAADLGDTEFSDSRLVENFYSHVRSWLHGNGQGAQVVIVDNSPPTSVDADVVVRYSRDRRRPPYGLIHDAVD</sequence>
<gene>
    <name evidence="1" type="ORF">BN11_4940005</name>
</gene>
<evidence type="ECO:0008006" key="3">
    <source>
        <dbReference type="Google" id="ProtNLM"/>
    </source>
</evidence>
<dbReference type="Proteomes" id="UP000035763">
    <property type="component" value="Unassembled WGS sequence"/>
</dbReference>
<dbReference type="AlphaFoldDB" id="W6K1K8"/>
<comment type="caution">
    <text evidence="1">The sequence shown here is derived from an EMBL/GenBank/DDBJ whole genome shotgun (WGS) entry which is preliminary data.</text>
</comment>
<name>W6K1K8_9MICO</name>
<dbReference type="STRING" id="1193182.BN11_4940005"/>
<protein>
    <recommendedName>
        <fullName evidence="3">Rad50/SbcC-type AAA domain-containing protein</fullName>
    </recommendedName>
</protein>
<proteinExistence type="predicted"/>
<evidence type="ECO:0000313" key="2">
    <source>
        <dbReference type="Proteomes" id="UP000035763"/>
    </source>
</evidence>
<dbReference type="OrthoDB" id="580980at2"/>
<dbReference type="InterPro" id="IPR027417">
    <property type="entry name" value="P-loop_NTPase"/>
</dbReference>
<organism evidence="1 2">
    <name type="scientific">Nostocoides australiense Ben110</name>
    <dbReference type="NCBI Taxonomy" id="1193182"/>
    <lineage>
        <taxon>Bacteria</taxon>
        <taxon>Bacillati</taxon>
        <taxon>Actinomycetota</taxon>
        <taxon>Actinomycetes</taxon>
        <taxon>Micrococcales</taxon>
        <taxon>Intrasporangiaceae</taxon>
        <taxon>Nostocoides</taxon>
    </lineage>
</organism>
<dbReference type="EMBL" id="CAJA01000439">
    <property type="protein sequence ID" value="CCH74890.1"/>
    <property type="molecule type" value="Genomic_DNA"/>
</dbReference>
<evidence type="ECO:0000313" key="1">
    <source>
        <dbReference type="EMBL" id="CCH74890.1"/>
    </source>
</evidence>
<dbReference type="RefSeq" id="WP_157044312.1">
    <property type="nucleotide sequence ID" value="NZ_HG764815.1"/>
</dbReference>
<accession>W6K1K8</accession>
<reference evidence="1 2" key="1">
    <citation type="journal article" date="2013" name="ISME J.">
        <title>A metabolic model for members of the genus Tetrasphaera involved in enhanced biological phosphorus removal.</title>
        <authorList>
            <person name="Kristiansen R."/>
            <person name="Nguyen H.T.T."/>
            <person name="Saunders A.M."/>
            <person name="Nielsen J.L."/>
            <person name="Wimmer R."/>
            <person name="Le V.Q."/>
            <person name="McIlroy S.J."/>
            <person name="Petrovski S."/>
            <person name="Seviour R.J."/>
            <person name="Calteau A."/>
            <person name="Nielsen K.L."/>
            <person name="Nielsen P.H."/>
        </authorList>
    </citation>
    <scope>NUCLEOTIDE SEQUENCE [LARGE SCALE GENOMIC DNA]</scope>
    <source>
        <strain evidence="1 2">Ben110</strain>
    </source>
</reference>
<dbReference type="Gene3D" id="3.40.50.300">
    <property type="entry name" value="P-loop containing nucleotide triphosphate hydrolases"/>
    <property type="match status" value="1"/>
</dbReference>
<dbReference type="SUPFAM" id="SSF52540">
    <property type="entry name" value="P-loop containing nucleoside triphosphate hydrolases"/>
    <property type="match status" value="1"/>
</dbReference>
<keyword evidence="2" id="KW-1185">Reference proteome</keyword>